<comment type="caution">
    <text evidence="1">The sequence shown here is derived from an EMBL/GenBank/DDBJ whole genome shotgun (WGS) entry which is preliminary data.</text>
</comment>
<reference evidence="1 2" key="1">
    <citation type="submission" date="2019-02" db="EMBL/GenBank/DDBJ databases">
        <title>Isolation and identification of novel species under the genus Muribaculum.</title>
        <authorList>
            <person name="Miyake S."/>
            <person name="Ding Y."/>
            <person name="Low A."/>
            <person name="Soh M."/>
            <person name="Seedorf H."/>
        </authorList>
    </citation>
    <scope>NUCLEOTIDE SEQUENCE [LARGE SCALE GENOMIC DNA]</scope>
    <source>
        <strain evidence="1 2">TLL-A3</strain>
    </source>
</reference>
<dbReference type="EMBL" id="SJSA01000001">
    <property type="protein sequence ID" value="TGG39262.1"/>
    <property type="molecule type" value="Genomic_DNA"/>
</dbReference>
<gene>
    <name evidence="1" type="ORF">EZ315_00475</name>
</gene>
<protein>
    <submittedName>
        <fullName evidence="1">Uncharacterized protein</fullName>
    </submittedName>
</protein>
<proteinExistence type="predicted"/>
<evidence type="ECO:0000313" key="2">
    <source>
        <dbReference type="Proteomes" id="UP000297635"/>
    </source>
</evidence>
<keyword evidence="2" id="KW-1185">Reference proteome</keyword>
<sequence>MVITILPQDEIRFVKTISVVQEIGGVPHRAEMIYLRRPMPNYKMKPASNPDEGLYFGNKEERYPSDIIDDLILEGVKKVYSEVHVRTSLLLFNTELDHYKRILPNFRQESFSIRVFPHIEDIDEVIASGKTSFPGFLKNLILYCFPHETQFFQDNCSILEYAIDKENEITDLWKRLEEEVSFFNL</sequence>
<dbReference type="GeneID" id="82148243"/>
<evidence type="ECO:0000313" key="1">
    <source>
        <dbReference type="EMBL" id="TGG39262.1"/>
    </source>
</evidence>
<dbReference type="RefSeq" id="WP_135469616.1">
    <property type="nucleotide sequence ID" value="NZ_SJSA01000001.1"/>
</dbReference>
<dbReference type="Proteomes" id="UP000297635">
    <property type="component" value="Unassembled WGS sequence"/>
</dbReference>
<accession>A0A4Z0V7C7</accession>
<name>A0A4Z0V7C7_9BACT</name>
<organism evidence="1 2">
    <name type="scientific">Duncaniella freteri</name>
    <dbReference type="NCBI Taxonomy" id="2530391"/>
    <lineage>
        <taxon>Bacteria</taxon>
        <taxon>Pseudomonadati</taxon>
        <taxon>Bacteroidota</taxon>
        <taxon>Bacteroidia</taxon>
        <taxon>Bacteroidales</taxon>
        <taxon>Muribaculaceae</taxon>
        <taxon>Duncaniella</taxon>
    </lineage>
</organism>
<dbReference type="AlphaFoldDB" id="A0A4Z0V7C7"/>